<feature type="region of interest" description="Disordered" evidence="5">
    <location>
        <begin position="526"/>
        <end position="566"/>
    </location>
</feature>
<feature type="compositionally biased region" description="Basic and acidic residues" evidence="5">
    <location>
        <begin position="272"/>
        <end position="284"/>
    </location>
</feature>
<dbReference type="FunFam" id="1.10.418.10:FF:000023">
    <property type="entry name" value="EH domain-binding protein 1 isoform X1"/>
    <property type="match status" value="1"/>
</dbReference>
<comment type="subcellular location">
    <subcellularLocation>
        <location evidence="1">Endosome</location>
    </subcellularLocation>
</comment>
<evidence type="ECO:0000256" key="4">
    <source>
        <dbReference type="ARBA" id="ARBA00023054"/>
    </source>
</evidence>
<gene>
    <name evidence="9" type="primary">EHBP1</name>
    <name evidence="9" type="ORF">TR139988</name>
</gene>
<feature type="compositionally biased region" description="Acidic residues" evidence="5">
    <location>
        <begin position="261"/>
        <end position="271"/>
    </location>
</feature>
<dbReference type="AlphaFoldDB" id="A0A0V0JB35"/>
<dbReference type="InterPro" id="IPR001715">
    <property type="entry name" value="CH_dom"/>
</dbReference>
<evidence type="ECO:0000256" key="3">
    <source>
        <dbReference type="ARBA" id="ARBA00022753"/>
    </source>
</evidence>
<feature type="region of interest" description="Disordered" evidence="5">
    <location>
        <begin position="608"/>
        <end position="635"/>
    </location>
</feature>
<sequence>MSLWKRIQRVGKKAAKFQFTASLEELSVSCCKGYLPKAVVIVLTRRGRRCTSKAITLTKSVTEENTFTTSWSVPENLEIVTTLYRNEKDIVFEDKEWTFQVEDVGMSAEAFQQTPISATTRRRVLAARQLNVSEFASTLPTQNNLKISLRLASKKVTSVVLFLTLHGLMLRTGEATDEDMISIASMMSLSRASSFGAGSHLDFFDRPSSTSTSSVVLNGPNSSSLNAAAAAAAARYHADLSSLTAKLQGLQHCQDFRTSTVEEEDEEETDDREARMEKGAVKETDAAKPLPFVASLATDGQSPVPAASTEPRSPANGPPRRDATVKPDAPASKTEQDLLAWCQEVTRGYANVCINDFSTSFRSGLGFCAILHHFVPELVNFDSLDVKNERENVRLAFDAAAKLGIPRMLDPLEVAPPDRDRPPDRLGIMTYLHQLRMHFSKPLVTLPESKSVDSPPPGAKPATPLPNDMPSASPLSATTTNTRTNGVPTTPQKSPSSKKTDTQRPLSDARASARYDQLLAKARTLLEESRTSSDNAPVAVPPITTTGSSPSPAANRNSDDPNSKSISVVDISSFDSVDQVTTVENVNPSPSVKIRRLKLSNLKLFSDGLEPSRRSSSRNRSTYANGVGDRNRNSQDSFASCLGLGTYPSLMAEKAAIARQQELLDKEAPALEKKLREVMNGGGGGGGAEEENLMRRWFSLVNQRNALVHRSYQLSIIEKEKDLQTTSELIKQELHELLLKEDHLKSEEEKQRENTLLNEIVSMVNERNEIIQVLDHQEREFVEVVERGFRTDQLTQQTFHGGEKSCCVQ</sequence>
<dbReference type="SUPFAM" id="SSF47576">
    <property type="entry name" value="Calponin-homology domain, CH-domain"/>
    <property type="match status" value="1"/>
</dbReference>
<dbReference type="GO" id="GO:0005768">
    <property type="term" value="C:endosome"/>
    <property type="evidence" value="ECO:0007669"/>
    <property type="project" value="UniProtKB-SubCell"/>
</dbReference>
<dbReference type="SMART" id="SM01203">
    <property type="entry name" value="DUF3585"/>
    <property type="match status" value="1"/>
</dbReference>
<organism evidence="9">
    <name type="scientific">Schistocephalus solidus</name>
    <name type="common">Tapeworm</name>
    <dbReference type="NCBI Taxonomy" id="70667"/>
    <lineage>
        <taxon>Eukaryota</taxon>
        <taxon>Metazoa</taxon>
        <taxon>Spiralia</taxon>
        <taxon>Lophotrochozoa</taxon>
        <taxon>Platyhelminthes</taxon>
        <taxon>Cestoda</taxon>
        <taxon>Eucestoda</taxon>
        <taxon>Diphyllobothriidea</taxon>
        <taxon>Diphyllobothriidae</taxon>
        <taxon>Schistocephalus</taxon>
    </lineage>
</organism>
<evidence type="ECO:0000256" key="1">
    <source>
        <dbReference type="ARBA" id="ARBA00004177"/>
    </source>
</evidence>
<dbReference type="PROSITE" id="PS51848">
    <property type="entry name" value="BMERB"/>
    <property type="match status" value="1"/>
</dbReference>
<keyword evidence="2" id="KW-0597">Phosphoprotein</keyword>
<evidence type="ECO:0000259" key="7">
    <source>
        <dbReference type="PROSITE" id="PS51840"/>
    </source>
</evidence>
<accession>A0A0V0JB35</accession>
<dbReference type="InterPro" id="IPR022735">
    <property type="entry name" value="bMERB_dom"/>
</dbReference>
<feature type="region of interest" description="Disordered" evidence="5">
    <location>
        <begin position="446"/>
        <end position="513"/>
    </location>
</feature>
<dbReference type="Pfam" id="PF10358">
    <property type="entry name" value="NT-C2"/>
    <property type="match status" value="1"/>
</dbReference>
<dbReference type="InterPro" id="IPR050540">
    <property type="entry name" value="F-actin_Monoox_Mical"/>
</dbReference>
<dbReference type="Pfam" id="PF12130">
    <property type="entry name" value="bMERB_dom"/>
    <property type="match status" value="1"/>
</dbReference>
<evidence type="ECO:0000256" key="5">
    <source>
        <dbReference type="SAM" id="MobiDB-lite"/>
    </source>
</evidence>
<evidence type="ECO:0000259" key="6">
    <source>
        <dbReference type="PROSITE" id="PS50021"/>
    </source>
</evidence>
<name>A0A0V0JB35_SCHSO</name>
<protein>
    <submittedName>
        <fullName evidence="9">EH domain-binding protein 1</fullName>
    </submittedName>
</protein>
<dbReference type="InterPro" id="IPR036872">
    <property type="entry name" value="CH_dom_sf"/>
</dbReference>
<dbReference type="Gene3D" id="1.10.418.10">
    <property type="entry name" value="Calponin-like domain"/>
    <property type="match status" value="1"/>
</dbReference>
<feature type="region of interest" description="Disordered" evidence="5">
    <location>
        <begin position="257"/>
        <end position="284"/>
    </location>
</feature>
<feature type="domain" description="BMERB" evidence="8">
    <location>
        <begin position="631"/>
        <end position="790"/>
    </location>
</feature>
<reference evidence="9" key="1">
    <citation type="submission" date="2016-01" db="EMBL/GenBank/DDBJ databases">
        <title>Reference transcriptome for the parasite Schistocephalus solidus: insights into the molecular evolution of parasitism.</title>
        <authorList>
            <person name="Hebert F.O."/>
            <person name="Grambauer S."/>
            <person name="Barber I."/>
            <person name="Landry C.R."/>
            <person name="Aubin-Horth N."/>
        </authorList>
    </citation>
    <scope>NUCLEOTIDE SEQUENCE</scope>
</reference>
<dbReference type="InterPro" id="IPR019448">
    <property type="entry name" value="NT-C2"/>
</dbReference>
<feature type="compositionally biased region" description="Low complexity" evidence="5">
    <location>
        <begin position="478"/>
        <end position="491"/>
    </location>
</feature>
<evidence type="ECO:0000259" key="8">
    <source>
        <dbReference type="PROSITE" id="PS51848"/>
    </source>
</evidence>
<dbReference type="SMART" id="SM00033">
    <property type="entry name" value="CH"/>
    <property type="match status" value="1"/>
</dbReference>
<feature type="domain" description="C2 NT-type" evidence="7">
    <location>
        <begin position="7"/>
        <end position="169"/>
    </location>
</feature>
<dbReference type="PANTHER" id="PTHR23167">
    <property type="entry name" value="CALPONIN HOMOLOGY DOMAIN-CONTAINING PROTEIN DDB_G0272472-RELATED"/>
    <property type="match status" value="1"/>
</dbReference>
<feature type="region of interest" description="Disordered" evidence="5">
    <location>
        <begin position="296"/>
        <end position="333"/>
    </location>
</feature>
<evidence type="ECO:0000256" key="2">
    <source>
        <dbReference type="ARBA" id="ARBA00022553"/>
    </source>
</evidence>
<dbReference type="EMBL" id="GEEE01001114">
    <property type="protein sequence ID" value="JAP62111.1"/>
    <property type="molecule type" value="Transcribed_RNA"/>
</dbReference>
<evidence type="ECO:0000313" key="9">
    <source>
        <dbReference type="EMBL" id="JAP62111.1"/>
    </source>
</evidence>
<dbReference type="PROSITE" id="PS51840">
    <property type="entry name" value="C2_NT"/>
    <property type="match status" value="1"/>
</dbReference>
<keyword evidence="4" id="KW-0175">Coiled coil</keyword>
<dbReference type="Pfam" id="PF00307">
    <property type="entry name" value="CH"/>
    <property type="match status" value="1"/>
</dbReference>
<proteinExistence type="predicted"/>
<feature type="compositionally biased region" description="Low complexity" evidence="5">
    <location>
        <begin position="541"/>
        <end position="552"/>
    </location>
</feature>
<dbReference type="PANTHER" id="PTHR23167:SF46">
    <property type="entry name" value="EPS15 HOMOLOGY DOMAIN CONTAINING PROTEIN-BINDING PROTEIN 1, ISOFORM F"/>
    <property type="match status" value="1"/>
</dbReference>
<feature type="domain" description="Calponin-homology (CH)" evidence="6">
    <location>
        <begin position="332"/>
        <end position="440"/>
    </location>
</feature>
<dbReference type="PROSITE" id="PS50021">
    <property type="entry name" value="CH"/>
    <property type="match status" value="1"/>
</dbReference>
<keyword evidence="3" id="KW-0967">Endosome</keyword>